<gene>
    <name evidence="1" type="ORF">CDAR_486171</name>
</gene>
<keyword evidence="2" id="KW-1185">Reference proteome</keyword>
<evidence type="ECO:0000313" key="1">
    <source>
        <dbReference type="EMBL" id="GIX69137.1"/>
    </source>
</evidence>
<evidence type="ECO:0000313" key="2">
    <source>
        <dbReference type="Proteomes" id="UP001054837"/>
    </source>
</evidence>
<comment type="caution">
    <text evidence="1">The sequence shown here is derived from an EMBL/GenBank/DDBJ whole genome shotgun (WGS) entry which is preliminary data.</text>
</comment>
<protein>
    <submittedName>
        <fullName evidence="1">Uncharacterized protein</fullName>
    </submittedName>
</protein>
<proteinExistence type="predicted"/>
<dbReference type="Proteomes" id="UP001054837">
    <property type="component" value="Unassembled WGS sequence"/>
</dbReference>
<dbReference type="AlphaFoldDB" id="A0AAV4MAH9"/>
<reference evidence="1 2" key="1">
    <citation type="submission" date="2021-06" db="EMBL/GenBank/DDBJ databases">
        <title>Caerostris darwini draft genome.</title>
        <authorList>
            <person name="Kono N."/>
            <person name="Arakawa K."/>
        </authorList>
    </citation>
    <scope>NUCLEOTIDE SEQUENCE [LARGE SCALE GENOMIC DNA]</scope>
</reference>
<sequence>MIFNHVNHNVHNGSLQRLLGFGMLFVGLPHNDILEEVVHGIQIWRARRPHIRDSNIDLKPLWKKSYMIWLKTIIVDVMSDLDKDHLVSAGKQVSAIEAINEAEAYFFYVVDFPFLEKK</sequence>
<name>A0AAV4MAH9_9ARAC</name>
<organism evidence="1 2">
    <name type="scientific">Caerostris darwini</name>
    <dbReference type="NCBI Taxonomy" id="1538125"/>
    <lineage>
        <taxon>Eukaryota</taxon>
        <taxon>Metazoa</taxon>
        <taxon>Ecdysozoa</taxon>
        <taxon>Arthropoda</taxon>
        <taxon>Chelicerata</taxon>
        <taxon>Arachnida</taxon>
        <taxon>Araneae</taxon>
        <taxon>Araneomorphae</taxon>
        <taxon>Entelegynae</taxon>
        <taxon>Araneoidea</taxon>
        <taxon>Araneidae</taxon>
        <taxon>Caerostris</taxon>
    </lineage>
</organism>
<dbReference type="EMBL" id="BPLQ01000233">
    <property type="protein sequence ID" value="GIX69137.1"/>
    <property type="molecule type" value="Genomic_DNA"/>
</dbReference>
<accession>A0AAV4MAH9</accession>